<sequence>MIEDVQKHVGQVCVRSVNRRDPVDVREQPDNWRCIGVGNSAAVFQPKDHPQTVVKVYADTHAHIASEEAAIYEQLGDSPYFPHYYGRGANFLVIEYKQGTNLYDCLLQGIRIPEQVIQDVDEAIRYARRCGLNPADIHVKNVLVHNGRGYLVDVSDYGKAGECRRWETLKKAYYDYYLDLYKPGLTVPSWLLETIRKWYKANEGEGDILGFAERIKRMFF</sequence>
<name>A0A1Y0IQK8_9BACL</name>
<gene>
    <name evidence="1" type="ORF">CBW65_17560</name>
</gene>
<dbReference type="OrthoDB" id="529320at2"/>
<dbReference type="KEGG" id="tum:CBW65_17560"/>
<organism evidence="1 2">
    <name type="scientific">Tumebacillus avium</name>
    <dbReference type="NCBI Taxonomy" id="1903704"/>
    <lineage>
        <taxon>Bacteria</taxon>
        <taxon>Bacillati</taxon>
        <taxon>Bacillota</taxon>
        <taxon>Bacilli</taxon>
        <taxon>Bacillales</taxon>
        <taxon>Alicyclobacillaceae</taxon>
        <taxon>Tumebacillus</taxon>
    </lineage>
</organism>
<dbReference type="SUPFAM" id="SSF56112">
    <property type="entry name" value="Protein kinase-like (PK-like)"/>
    <property type="match status" value="1"/>
</dbReference>
<dbReference type="InterPro" id="IPR011009">
    <property type="entry name" value="Kinase-like_dom_sf"/>
</dbReference>
<dbReference type="EMBL" id="CP021434">
    <property type="protein sequence ID" value="ARU62570.1"/>
    <property type="molecule type" value="Genomic_DNA"/>
</dbReference>
<evidence type="ECO:0000313" key="2">
    <source>
        <dbReference type="Proteomes" id="UP000195437"/>
    </source>
</evidence>
<proteinExistence type="predicted"/>
<evidence type="ECO:0008006" key="3">
    <source>
        <dbReference type="Google" id="ProtNLM"/>
    </source>
</evidence>
<dbReference type="PANTHER" id="PTHR37171">
    <property type="entry name" value="SERINE/THREONINE-PROTEIN KINASE YRZF-RELATED"/>
    <property type="match status" value="1"/>
</dbReference>
<dbReference type="Gene3D" id="1.10.510.10">
    <property type="entry name" value="Transferase(Phosphotransferase) domain 1"/>
    <property type="match status" value="1"/>
</dbReference>
<dbReference type="Proteomes" id="UP000195437">
    <property type="component" value="Chromosome"/>
</dbReference>
<dbReference type="PANTHER" id="PTHR37171:SF1">
    <property type="entry name" value="SERINE_THREONINE-PROTEIN KINASE YRZF-RELATED"/>
    <property type="match status" value="1"/>
</dbReference>
<keyword evidence="2" id="KW-1185">Reference proteome</keyword>
<evidence type="ECO:0000313" key="1">
    <source>
        <dbReference type="EMBL" id="ARU62570.1"/>
    </source>
</evidence>
<dbReference type="AlphaFoldDB" id="A0A1Y0IQK8"/>
<dbReference type="RefSeq" id="WP_087457929.1">
    <property type="nucleotide sequence ID" value="NZ_CP021434.1"/>
</dbReference>
<dbReference type="InterPro" id="IPR052396">
    <property type="entry name" value="Meiotic_Drive_Suppr_Kinase"/>
</dbReference>
<reference evidence="2" key="1">
    <citation type="submission" date="2017-05" db="EMBL/GenBank/DDBJ databases">
        <authorList>
            <person name="Sung H."/>
        </authorList>
    </citation>
    <scope>NUCLEOTIDE SEQUENCE [LARGE SCALE GENOMIC DNA]</scope>
    <source>
        <strain evidence="2">AR23208</strain>
    </source>
</reference>
<protein>
    <recommendedName>
        <fullName evidence="3">Serine/threonine protein kinase</fullName>
    </recommendedName>
</protein>
<accession>A0A1Y0IQK8</accession>